<dbReference type="EMBL" id="QNRE01000002">
    <property type="protein sequence ID" value="RBO94483.1"/>
    <property type="molecule type" value="Genomic_DNA"/>
</dbReference>
<evidence type="ECO:0000313" key="2">
    <source>
        <dbReference type="Proteomes" id="UP000252586"/>
    </source>
</evidence>
<dbReference type="Proteomes" id="UP000252586">
    <property type="component" value="Unassembled WGS sequence"/>
</dbReference>
<dbReference type="AlphaFoldDB" id="A0A366DWL9"/>
<protein>
    <submittedName>
        <fullName evidence="1">Uncharacterized protein</fullName>
    </submittedName>
</protein>
<dbReference type="STRING" id="1210090.GCA_001613185_06063"/>
<comment type="caution">
    <text evidence="1">The sequence shown here is derived from an EMBL/GenBank/DDBJ whole genome shotgun (WGS) entry which is preliminary data.</text>
</comment>
<name>A0A366DWL9_9NOCA</name>
<reference evidence="1 2" key="1">
    <citation type="submission" date="2018-06" db="EMBL/GenBank/DDBJ databases">
        <title>Genomic Encyclopedia of Type Strains, Phase IV (KMG-IV): sequencing the most valuable type-strain genomes for metagenomic binning, comparative biology and taxonomic classification.</title>
        <authorList>
            <person name="Goeker M."/>
        </authorList>
    </citation>
    <scope>NUCLEOTIDE SEQUENCE [LARGE SCALE GENOMIC DNA]</scope>
    <source>
        <strain evidence="1 2">DSM 44599</strain>
    </source>
</reference>
<sequence length="148" mass="15080">MLLSVRRQADDSRLAYATGFLPHGAAIGADSSRLHLPEPMAGRIGGFHISADGALSPLPGAPYPAPGGTLAGRVALDEAAGPRCLIDAPTVRASSHVLTYDLAADRSVRPSGLPSLDTGLVFSDAPSAFLITVRCASACELTNPPHGG</sequence>
<proteinExistence type="predicted"/>
<gene>
    <name evidence="1" type="ORF">DFR74_102906</name>
</gene>
<keyword evidence="2" id="KW-1185">Reference proteome</keyword>
<dbReference type="OrthoDB" id="9790815at2"/>
<organism evidence="1 2">
    <name type="scientific">Nocardia puris</name>
    <dbReference type="NCBI Taxonomy" id="208602"/>
    <lineage>
        <taxon>Bacteria</taxon>
        <taxon>Bacillati</taxon>
        <taxon>Actinomycetota</taxon>
        <taxon>Actinomycetes</taxon>
        <taxon>Mycobacteriales</taxon>
        <taxon>Nocardiaceae</taxon>
        <taxon>Nocardia</taxon>
    </lineage>
</organism>
<accession>A0A366DWL9</accession>
<dbReference type="RefSeq" id="WP_147265772.1">
    <property type="nucleotide sequence ID" value="NZ_CP107943.1"/>
</dbReference>
<evidence type="ECO:0000313" key="1">
    <source>
        <dbReference type="EMBL" id="RBO94483.1"/>
    </source>
</evidence>